<name>A0A5C6ZBV7_9FLAO</name>
<dbReference type="PANTHER" id="PTHR44520">
    <property type="entry name" value="RESPONSE REGULATOR RCP1-RELATED"/>
    <property type="match status" value="1"/>
</dbReference>
<protein>
    <submittedName>
        <fullName evidence="3">Response regulator</fullName>
    </submittedName>
</protein>
<feature type="modified residue" description="4-aspartylphosphate" evidence="1">
    <location>
        <position position="63"/>
    </location>
</feature>
<organism evidence="3 4">
    <name type="scientific">Subsaximicrobium wynnwilliamsii</name>
    <dbReference type="NCBI Taxonomy" id="291179"/>
    <lineage>
        <taxon>Bacteria</taxon>
        <taxon>Pseudomonadati</taxon>
        <taxon>Bacteroidota</taxon>
        <taxon>Flavobacteriia</taxon>
        <taxon>Flavobacteriales</taxon>
        <taxon>Flavobacteriaceae</taxon>
        <taxon>Subsaximicrobium</taxon>
    </lineage>
</organism>
<reference evidence="3 4" key="1">
    <citation type="submission" date="2019-08" db="EMBL/GenBank/DDBJ databases">
        <title>Genomes of Subsaximicrobium wynnwilliamsii strains.</title>
        <authorList>
            <person name="Bowman J.P."/>
        </authorList>
    </citation>
    <scope>NUCLEOTIDE SEQUENCE [LARGE SCALE GENOMIC DNA]</scope>
    <source>
        <strain evidence="3 4">2-80-2</strain>
    </source>
</reference>
<gene>
    <name evidence="3" type="ORF">ESY86_17665</name>
</gene>
<feature type="domain" description="Response regulatory" evidence="2">
    <location>
        <begin position="6"/>
        <end position="131"/>
    </location>
</feature>
<dbReference type="SUPFAM" id="SSF52172">
    <property type="entry name" value="CheY-like"/>
    <property type="match status" value="1"/>
</dbReference>
<sequence>MNKINLTCIIDDDPIFIFAAKRILKVSNFCNNFTIFNDGEEAINKLKPIIESGDNVPDIILLDLNMPIMDGWQFLDEFIKMKTTKQIALYIVSSSIDPVDLEKAKTYETVTDFIIKPLSKAKLEKITADFR</sequence>
<dbReference type="InterPro" id="IPR052893">
    <property type="entry name" value="TCS_response_regulator"/>
</dbReference>
<dbReference type="SMART" id="SM00448">
    <property type="entry name" value="REC"/>
    <property type="match status" value="1"/>
</dbReference>
<proteinExistence type="predicted"/>
<dbReference type="OrthoDB" id="673128at2"/>
<evidence type="ECO:0000313" key="4">
    <source>
        <dbReference type="Proteomes" id="UP000321578"/>
    </source>
</evidence>
<accession>A0A5C6ZBV7</accession>
<comment type="caution">
    <text evidence="3">The sequence shown here is derived from an EMBL/GenBank/DDBJ whole genome shotgun (WGS) entry which is preliminary data.</text>
</comment>
<evidence type="ECO:0000259" key="2">
    <source>
        <dbReference type="PROSITE" id="PS50110"/>
    </source>
</evidence>
<evidence type="ECO:0000313" key="3">
    <source>
        <dbReference type="EMBL" id="TXD87262.1"/>
    </source>
</evidence>
<dbReference type="EMBL" id="VORO01000027">
    <property type="protein sequence ID" value="TXD87262.1"/>
    <property type="molecule type" value="Genomic_DNA"/>
</dbReference>
<keyword evidence="4" id="KW-1185">Reference proteome</keyword>
<dbReference type="Gene3D" id="3.40.50.2300">
    <property type="match status" value="1"/>
</dbReference>
<dbReference type="Proteomes" id="UP000321578">
    <property type="component" value="Unassembled WGS sequence"/>
</dbReference>
<dbReference type="AlphaFoldDB" id="A0A5C6ZBV7"/>
<dbReference type="GO" id="GO:0000160">
    <property type="term" value="P:phosphorelay signal transduction system"/>
    <property type="evidence" value="ECO:0007669"/>
    <property type="project" value="InterPro"/>
</dbReference>
<dbReference type="InterPro" id="IPR001789">
    <property type="entry name" value="Sig_transdc_resp-reg_receiver"/>
</dbReference>
<dbReference type="RefSeq" id="WP_147088053.1">
    <property type="nucleotide sequence ID" value="NZ_VORM01000021.1"/>
</dbReference>
<evidence type="ECO:0000256" key="1">
    <source>
        <dbReference type="PROSITE-ProRule" id="PRU00169"/>
    </source>
</evidence>
<dbReference type="Pfam" id="PF00072">
    <property type="entry name" value="Response_reg"/>
    <property type="match status" value="1"/>
</dbReference>
<dbReference type="PROSITE" id="PS50110">
    <property type="entry name" value="RESPONSE_REGULATORY"/>
    <property type="match status" value="1"/>
</dbReference>
<keyword evidence="1" id="KW-0597">Phosphoprotein</keyword>
<dbReference type="InterPro" id="IPR011006">
    <property type="entry name" value="CheY-like_superfamily"/>
</dbReference>
<dbReference type="PANTHER" id="PTHR44520:SF2">
    <property type="entry name" value="RESPONSE REGULATOR RCP1"/>
    <property type="match status" value="1"/>
</dbReference>